<feature type="transmembrane region" description="Helical" evidence="1">
    <location>
        <begin position="123"/>
        <end position="142"/>
    </location>
</feature>
<name>A0A1M7DSP5_9ACTN</name>
<dbReference type="Pfam" id="PF10825">
    <property type="entry name" value="DUF2752"/>
    <property type="match status" value="1"/>
</dbReference>
<dbReference type="InterPro" id="IPR021215">
    <property type="entry name" value="DUF2752"/>
</dbReference>
<accession>A0A1M7DSP5</accession>
<dbReference type="Proteomes" id="UP000184111">
    <property type="component" value="Unassembled WGS sequence"/>
</dbReference>
<feature type="transmembrane region" description="Helical" evidence="1">
    <location>
        <begin position="28"/>
        <end position="47"/>
    </location>
</feature>
<keyword evidence="3" id="KW-1185">Reference proteome</keyword>
<keyword evidence="1" id="KW-0812">Transmembrane</keyword>
<proteinExistence type="predicted"/>
<protein>
    <recommendedName>
        <fullName evidence="4">DUF2752 domain-containing protein</fullName>
    </recommendedName>
</protein>
<feature type="transmembrane region" description="Helical" evidence="1">
    <location>
        <begin position="86"/>
        <end position="111"/>
    </location>
</feature>
<sequence>MSGGRIVAVTTLRAAAATTGRHGTLRAVAVPLGVLGAVAAGFCYVAAVDPGQPGHYPACPLLYYTGVYCPGCGGLRGAHALAHGHLGTAIGCNAAAVAGYAVFAVVWTLWFSRTLRGRRFDPALSPGALYALCGLLLAFTVVRNLPFGAALVP</sequence>
<dbReference type="STRING" id="310782.SAMN05216499_106170"/>
<evidence type="ECO:0000313" key="3">
    <source>
        <dbReference type="Proteomes" id="UP000184111"/>
    </source>
</evidence>
<evidence type="ECO:0008006" key="4">
    <source>
        <dbReference type="Google" id="ProtNLM"/>
    </source>
</evidence>
<organism evidence="2 3">
    <name type="scientific">Actinacidiphila paucisporea</name>
    <dbReference type="NCBI Taxonomy" id="310782"/>
    <lineage>
        <taxon>Bacteria</taxon>
        <taxon>Bacillati</taxon>
        <taxon>Actinomycetota</taxon>
        <taxon>Actinomycetes</taxon>
        <taxon>Kitasatosporales</taxon>
        <taxon>Streptomycetaceae</taxon>
        <taxon>Actinacidiphila</taxon>
    </lineage>
</organism>
<keyword evidence="1" id="KW-1133">Transmembrane helix</keyword>
<dbReference type="AlphaFoldDB" id="A0A1M7DSP5"/>
<evidence type="ECO:0000313" key="2">
    <source>
        <dbReference type="EMBL" id="SHL82524.1"/>
    </source>
</evidence>
<keyword evidence="1" id="KW-0472">Membrane</keyword>
<reference evidence="2 3" key="1">
    <citation type="submission" date="2016-11" db="EMBL/GenBank/DDBJ databases">
        <authorList>
            <person name="Jaros S."/>
            <person name="Januszkiewicz K."/>
            <person name="Wedrychowicz H."/>
        </authorList>
    </citation>
    <scope>NUCLEOTIDE SEQUENCE [LARGE SCALE GENOMIC DNA]</scope>
    <source>
        <strain evidence="2 3">CGMCC 4.2025</strain>
    </source>
</reference>
<evidence type="ECO:0000256" key="1">
    <source>
        <dbReference type="SAM" id="Phobius"/>
    </source>
</evidence>
<gene>
    <name evidence="2" type="ORF">SAMN05216499_106170</name>
</gene>
<dbReference type="EMBL" id="FRBI01000006">
    <property type="protein sequence ID" value="SHL82524.1"/>
    <property type="molecule type" value="Genomic_DNA"/>
</dbReference>